<comment type="caution">
    <text evidence="2">The sequence shown here is derived from an EMBL/GenBank/DDBJ whole genome shotgun (WGS) entry which is preliminary data.</text>
</comment>
<feature type="domain" description="YdhG-like" evidence="1">
    <location>
        <begin position="18"/>
        <end position="110"/>
    </location>
</feature>
<dbReference type="Pfam" id="PF08818">
    <property type="entry name" value="DUF1801"/>
    <property type="match status" value="1"/>
</dbReference>
<accession>A0A0A2LHF5</accession>
<dbReference type="Gene3D" id="3.90.1150.200">
    <property type="match status" value="1"/>
</dbReference>
<dbReference type="AlphaFoldDB" id="A0A0A2LHF5"/>
<dbReference type="eggNOG" id="ENOG5032SVM">
    <property type="taxonomic scope" value="Bacteria"/>
</dbReference>
<organism evidence="2 3">
    <name type="scientific">Flavobacterium beibuense F44-8</name>
    <dbReference type="NCBI Taxonomy" id="1406840"/>
    <lineage>
        <taxon>Bacteria</taxon>
        <taxon>Pseudomonadati</taxon>
        <taxon>Bacteroidota</taxon>
        <taxon>Flavobacteriia</taxon>
        <taxon>Flavobacteriales</taxon>
        <taxon>Flavobacteriaceae</taxon>
        <taxon>Flavobacterium</taxon>
    </lineage>
</organism>
<protein>
    <recommendedName>
        <fullName evidence="1">YdhG-like domain-containing protein</fullName>
    </recommendedName>
</protein>
<proteinExistence type="predicted"/>
<dbReference type="Proteomes" id="UP000030129">
    <property type="component" value="Unassembled WGS sequence"/>
</dbReference>
<dbReference type="EMBL" id="JRLV01000038">
    <property type="protein sequence ID" value="KGO78631.1"/>
    <property type="molecule type" value="Genomic_DNA"/>
</dbReference>
<name>A0A0A2LHF5_9FLAO</name>
<keyword evidence="3" id="KW-1185">Reference proteome</keyword>
<reference evidence="2 3" key="1">
    <citation type="submission" date="2013-09" db="EMBL/GenBank/DDBJ databases">
        <authorList>
            <person name="Zeng Z."/>
            <person name="Chen C."/>
        </authorList>
    </citation>
    <scope>NUCLEOTIDE SEQUENCE [LARGE SCALE GENOMIC DNA]</scope>
    <source>
        <strain evidence="2 3">F44-8</strain>
    </source>
</reference>
<dbReference type="InterPro" id="IPR014922">
    <property type="entry name" value="YdhG-like"/>
</dbReference>
<gene>
    <name evidence="2" type="ORF">Q763_17450</name>
</gene>
<dbReference type="RefSeq" id="WP_035136268.1">
    <property type="nucleotide sequence ID" value="NZ_JRLV01000038.1"/>
</dbReference>
<dbReference type="STRING" id="1406840.Q763_17450"/>
<sequence>MLRPFDNYFDRLNEPVKGCLLALKDFISGFDDAITQEWKYSMPFFYHKGKMLCYFHIHKKTGEPYIGFVDGGLLDFPELVQEKRARMKILPINPEVDIDLALVGSILKASLDLRK</sequence>
<evidence type="ECO:0000259" key="1">
    <source>
        <dbReference type="Pfam" id="PF08818"/>
    </source>
</evidence>
<dbReference type="SUPFAM" id="SSF159888">
    <property type="entry name" value="YdhG-like"/>
    <property type="match status" value="1"/>
</dbReference>
<evidence type="ECO:0000313" key="2">
    <source>
        <dbReference type="EMBL" id="KGO78631.1"/>
    </source>
</evidence>
<evidence type="ECO:0000313" key="3">
    <source>
        <dbReference type="Proteomes" id="UP000030129"/>
    </source>
</evidence>